<comment type="caution">
    <text evidence="7">The sequence shown here is derived from an EMBL/GenBank/DDBJ whole genome shotgun (WGS) entry which is preliminary data.</text>
</comment>
<gene>
    <name evidence="7" type="ORF">ACFPQ4_09315</name>
</gene>
<evidence type="ECO:0000259" key="5">
    <source>
        <dbReference type="Pfam" id="PF01055"/>
    </source>
</evidence>
<dbReference type="InterPro" id="IPR048395">
    <property type="entry name" value="Glyco_hydro_31_C"/>
</dbReference>
<proteinExistence type="inferred from homology"/>
<feature type="domain" description="Glycoside hydrolase family 31 TIM barrel" evidence="5">
    <location>
        <begin position="121"/>
        <end position="419"/>
    </location>
</feature>
<evidence type="ECO:0000313" key="8">
    <source>
        <dbReference type="Proteomes" id="UP001596108"/>
    </source>
</evidence>
<dbReference type="PANTHER" id="PTHR43053:SF4">
    <property type="entry name" value="MYOGENESIS-REGULATING GLYCOSIDASE"/>
    <property type="match status" value="1"/>
</dbReference>
<evidence type="ECO:0000259" key="6">
    <source>
        <dbReference type="Pfam" id="PF21365"/>
    </source>
</evidence>
<dbReference type="InterPro" id="IPR013780">
    <property type="entry name" value="Glyco_hydro_b"/>
</dbReference>
<evidence type="ECO:0000256" key="1">
    <source>
        <dbReference type="ARBA" id="ARBA00007806"/>
    </source>
</evidence>
<dbReference type="Gene3D" id="2.60.40.1180">
    <property type="entry name" value="Golgi alpha-mannosidase II"/>
    <property type="match status" value="1"/>
</dbReference>
<protein>
    <submittedName>
        <fullName evidence="7">Glycoside hydrolase family 31 protein</fullName>
    </submittedName>
</protein>
<dbReference type="Proteomes" id="UP001596108">
    <property type="component" value="Unassembled WGS sequence"/>
</dbReference>
<evidence type="ECO:0000256" key="4">
    <source>
        <dbReference type="RuleBase" id="RU361185"/>
    </source>
</evidence>
<dbReference type="InterPro" id="IPR050985">
    <property type="entry name" value="Alpha-glycosidase_related"/>
</dbReference>
<dbReference type="SUPFAM" id="SSF51445">
    <property type="entry name" value="(Trans)glycosidases"/>
    <property type="match status" value="1"/>
</dbReference>
<comment type="similarity">
    <text evidence="1 4">Belongs to the glycosyl hydrolase 31 family.</text>
</comment>
<evidence type="ECO:0000313" key="7">
    <source>
        <dbReference type="EMBL" id="MFC5529646.1"/>
    </source>
</evidence>
<dbReference type="RefSeq" id="WP_378111543.1">
    <property type="nucleotide sequence ID" value="NZ_JBHSNC010000027.1"/>
</dbReference>
<feature type="domain" description="Glycosyl hydrolase family 31 C-terminal" evidence="6">
    <location>
        <begin position="431"/>
        <end position="511"/>
    </location>
</feature>
<name>A0ABW0QYN4_9BACL</name>
<dbReference type="InterPro" id="IPR017853">
    <property type="entry name" value="GH"/>
</dbReference>
<evidence type="ECO:0000256" key="2">
    <source>
        <dbReference type="ARBA" id="ARBA00022801"/>
    </source>
</evidence>
<dbReference type="SUPFAM" id="SSF51011">
    <property type="entry name" value="Glycosyl hydrolase domain"/>
    <property type="match status" value="1"/>
</dbReference>
<organism evidence="7 8">
    <name type="scientific">Cohnella yongneupensis</name>
    <dbReference type="NCBI Taxonomy" id="425006"/>
    <lineage>
        <taxon>Bacteria</taxon>
        <taxon>Bacillati</taxon>
        <taxon>Bacillota</taxon>
        <taxon>Bacilli</taxon>
        <taxon>Bacillales</taxon>
        <taxon>Paenibacillaceae</taxon>
        <taxon>Cohnella</taxon>
    </lineage>
</organism>
<dbReference type="PANTHER" id="PTHR43053">
    <property type="entry name" value="GLYCOSIDASE FAMILY 31"/>
    <property type="match status" value="1"/>
</dbReference>
<dbReference type="Pfam" id="PF01055">
    <property type="entry name" value="Glyco_hydro_31_2nd"/>
    <property type="match status" value="1"/>
</dbReference>
<dbReference type="CDD" id="cd06592">
    <property type="entry name" value="GH31_NET37"/>
    <property type="match status" value="1"/>
</dbReference>
<keyword evidence="2 4" id="KW-0378">Hydrolase</keyword>
<evidence type="ECO:0000256" key="3">
    <source>
        <dbReference type="ARBA" id="ARBA00023295"/>
    </source>
</evidence>
<dbReference type="Pfam" id="PF21365">
    <property type="entry name" value="Glyco_hydro_31_3rd"/>
    <property type="match status" value="1"/>
</dbReference>
<dbReference type="Gene3D" id="3.20.20.80">
    <property type="entry name" value="Glycosidases"/>
    <property type="match status" value="1"/>
</dbReference>
<keyword evidence="8" id="KW-1185">Reference proteome</keyword>
<dbReference type="InterPro" id="IPR000322">
    <property type="entry name" value="Glyco_hydro_31_TIM"/>
</dbReference>
<dbReference type="GO" id="GO:0016787">
    <property type="term" value="F:hydrolase activity"/>
    <property type="evidence" value="ECO:0007669"/>
    <property type="project" value="UniProtKB-KW"/>
</dbReference>
<sequence>MTSKTIEIPVLKDELWWGGAIHDGIRMPYGTEDIEHDLRNLLENSGAPFLVSNRGRFIWHDRPFKFKFGSGTISIDSDNKAILREGQYHTLEEAFHEAAGEYFPALGRTPDPLAITAPQYCTWMEMHYEPTQRKTIDYAREIVRQGFPPGVLIIDDNWMEDYGTWSFHPARFPDPKQMVDELHDMGFKVMLWVCPYVSPDSRTGRMLAKQGYLVNDDRGKTALRRWWNGCSAVLDYTYPEAWTWFKDTLDELVELYGIDGFKFDAGDPAGDANSEWVTGFTWRGTNIPNEDCAAYSRLGLHYPLSEYRASWKMGGAPLMQRLRDKPHTWGQDGIRALIPNAIAQGLVGFAFNCPDMVGGGWDGDLGGTAFDPELFVRYAQCAALFPMMQFSTAPWKALDERMTSYCLDAVKLREQLGPELLALADEAGRRGTPILRALEFVFPGQGYESVKDQFMVGASILVAPVLEKGSVSREIRFPVGTWIGDDGSVVVGPSTIKVQAPLSRLPWYRRETLSI</sequence>
<accession>A0ABW0QYN4</accession>
<reference evidence="8" key="1">
    <citation type="journal article" date="2019" name="Int. J. Syst. Evol. Microbiol.">
        <title>The Global Catalogue of Microorganisms (GCM) 10K type strain sequencing project: providing services to taxonomists for standard genome sequencing and annotation.</title>
        <authorList>
            <consortium name="The Broad Institute Genomics Platform"/>
            <consortium name="The Broad Institute Genome Sequencing Center for Infectious Disease"/>
            <person name="Wu L."/>
            <person name="Ma J."/>
        </authorList>
    </citation>
    <scope>NUCLEOTIDE SEQUENCE [LARGE SCALE GENOMIC DNA]</scope>
    <source>
        <strain evidence="8">CGMCC 1.18578</strain>
    </source>
</reference>
<keyword evidence="3 4" id="KW-0326">Glycosidase</keyword>
<dbReference type="EMBL" id="JBHSNC010000027">
    <property type="protein sequence ID" value="MFC5529646.1"/>
    <property type="molecule type" value="Genomic_DNA"/>
</dbReference>